<proteinExistence type="predicted"/>
<sequence length="244" mass="27037">MHQFTPDEENMLYVIRLVMNEYPASKREHTAIIYNRLVHEVDKRTFDSIDGKIKNLPVNKIKTRLGVDGIHRLRAAVEPVVQDVCIGTTSISHHTATALSTIPVLSDPLSLLQTPAMHQDQYMNNTPAFHPPFSTFQPIPTNAVTSPVFCNQFYVPSTCPFFAGANDLSIAITDPPLISMAQPYQNTRFWPMDGAMDSTFGNGGHSTEAPFLGCVDSASEYVHFDYEDQAKRAKAGTPHGLITT</sequence>
<protein>
    <submittedName>
        <fullName evidence="1">Uncharacterized protein</fullName>
    </submittedName>
</protein>
<name>A0A9P9D3P9_9PLEO</name>
<evidence type="ECO:0000313" key="2">
    <source>
        <dbReference type="Proteomes" id="UP000700596"/>
    </source>
</evidence>
<evidence type="ECO:0000313" key="1">
    <source>
        <dbReference type="EMBL" id="KAH7111867.1"/>
    </source>
</evidence>
<dbReference type="Proteomes" id="UP000700596">
    <property type="component" value="Unassembled WGS sequence"/>
</dbReference>
<accession>A0A9P9D3P9</accession>
<comment type="caution">
    <text evidence="1">The sequence shown here is derived from an EMBL/GenBank/DDBJ whole genome shotgun (WGS) entry which is preliminary data.</text>
</comment>
<keyword evidence="2" id="KW-1185">Reference proteome</keyword>
<gene>
    <name evidence="1" type="ORF">B0J11DRAFT_512105</name>
</gene>
<organism evidence="1 2">
    <name type="scientific">Dendryphion nanum</name>
    <dbReference type="NCBI Taxonomy" id="256645"/>
    <lineage>
        <taxon>Eukaryota</taxon>
        <taxon>Fungi</taxon>
        <taxon>Dikarya</taxon>
        <taxon>Ascomycota</taxon>
        <taxon>Pezizomycotina</taxon>
        <taxon>Dothideomycetes</taxon>
        <taxon>Pleosporomycetidae</taxon>
        <taxon>Pleosporales</taxon>
        <taxon>Torulaceae</taxon>
        <taxon>Dendryphion</taxon>
    </lineage>
</organism>
<dbReference type="EMBL" id="JAGMWT010000023">
    <property type="protein sequence ID" value="KAH7111867.1"/>
    <property type="molecule type" value="Genomic_DNA"/>
</dbReference>
<dbReference type="AlphaFoldDB" id="A0A9P9D3P9"/>
<reference evidence="1" key="1">
    <citation type="journal article" date="2021" name="Nat. Commun.">
        <title>Genetic determinants of endophytism in the Arabidopsis root mycobiome.</title>
        <authorList>
            <person name="Mesny F."/>
            <person name="Miyauchi S."/>
            <person name="Thiergart T."/>
            <person name="Pickel B."/>
            <person name="Atanasova L."/>
            <person name="Karlsson M."/>
            <person name="Huettel B."/>
            <person name="Barry K.W."/>
            <person name="Haridas S."/>
            <person name="Chen C."/>
            <person name="Bauer D."/>
            <person name="Andreopoulos W."/>
            <person name="Pangilinan J."/>
            <person name="LaButti K."/>
            <person name="Riley R."/>
            <person name="Lipzen A."/>
            <person name="Clum A."/>
            <person name="Drula E."/>
            <person name="Henrissat B."/>
            <person name="Kohler A."/>
            <person name="Grigoriev I.V."/>
            <person name="Martin F.M."/>
            <person name="Hacquard S."/>
        </authorList>
    </citation>
    <scope>NUCLEOTIDE SEQUENCE</scope>
    <source>
        <strain evidence="1">MPI-CAGE-CH-0243</strain>
    </source>
</reference>